<dbReference type="EMBL" id="CP014209">
    <property type="protein sequence ID" value="ANC30954.1"/>
    <property type="molecule type" value="Genomic_DNA"/>
</dbReference>
<reference evidence="2 3" key="1">
    <citation type="submission" date="2016-01" db="EMBL/GenBank/DDBJ databases">
        <title>Complete genome sequence of a soil Actinobacterium, Isoptericola dokdonensis DS-3.</title>
        <authorList>
            <person name="Kwon S.-K."/>
            <person name="Kim J.F."/>
        </authorList>
    </citation>
    <scope>NUCLEOTIDE SEQUENCE [LARGE SCALE GENOMIC DNA]</scope>
    <source>
        <strain evidence="2 3">DS-3</strain>
    </source>
</reference>
<organism evidence="2 3">
    <name type="scientific">Isoptericola dokdonensis DS-3</name>
    <dbReference type="NCBI Taxonomy" id="1300344"/>
    <lineage>
        <taxon>Bacteria</taxon>
        <taxon>Bacillati</taxon>
        <taxon>Actinomycetota</taxon>
        <taxon>Actinomycetes</taxon>
        <taxon>Micrococcales</taxon>
        <taxon>Promicromonosporaceae</taxon>
        <taxon>Isoptericola</taxon>
    </lineage>
</organism>
<evidence type="ECO:0000259" key="1">
    <source>
        <dbReference type="Pfam" id="PF13020"/>
    </source>
</evidence>
<protein>
    <recommendedName>
        <fullName evidence="1">Protein NO VEIN C-terminal domain-containing protein</fullName>
    </recommendedName>
</protein>
<accession>A0A161IH56</accession>
<gene>
    <name evidence="2" type="ORF">I598_1396</name>
</gene>
<evidence type="ECO:0000313" key="3">
    <source>
        <dbReference type="Proteomes" id="UP000076794"/>
    </source>
</evidence>
<feature type="domain" description="Protein NO VEIN C-terminal" evidence="1">
    <location>
        <begin position="193"/>
        <end position="267"/>
    </location>
</feature>
<dbReference type="KEGG" id="ido:I598_1396"/>
<keyword evidence="3" id="KW-1185">Reference proteome</keyword>
<dbReference type="Proteomes" id="UP000076794">
    <property type="component" value="Chromosome"/>
</dbReference>
<dbReference type="AlphaFoldDB" id="A0A161IH56"/>
<dbReference type="STRING" id="1300344.I598_1396"/>
<name>A0A161IH56_9MICO</name>
<dbReference type="InterPro" id="IPR024975">
    <property type="entry name" value="NOV_C"/>
</dbReference>
<dbReference type="PATRIC" id="fig|1300344.3.peg.1400"/>
<evidence type="ECO:0000313" key="2">
    <source>
        <dbReference type="EMBL" id="ANC30954.1"/>
    </source>
</evidence>
<proteinExistence type="predicted"/>
<dbReference type="Pfam" id="PF13020">
    <property type="entry name" value="NOV_C"/>
    <property type="match status" value="1"/>
</dbReference>
<sequence>MLAPAVRTSRKPGLLDSIILHNYAYTGLAAARDGILSRESTDLARSWSWNLWQTRQSSWNWVEEGQVIGLVASWGADRRLAWLVRMHQVLKVEVVGWESAVKALRSHTGLRKAEILSDGYAARKAATDVRYVMAWRSEPVRFLDAPIPTDLRLLGNGWARADASMLEAGQIASSTSTTAEHVRLDAESRRAVELRAVEVALAWCRENGWTDVRHVGDVYVDGERRSWDIEGRDGDIPRRIEVKGTTGSLGSVQVTRKEVDAARGNVDHLMAGVHGIALGFDSNGDVFASAGKLRVYDPWLPTEDELTVRSYTWSARI</sequence>